<dbReference type="Gene3D" id="1.10.565.10">
    <property type="entry name" value="Retinoid X Receptor"/>
    <property type="match status" value="1"/>
</dbReference>
<evidence type="ECO:0000313" key="6">
    <source>
        <dbReference type="EMBL" id="CAL1542624.1"/>
    </source>
</evidence>
<dbReference type="Proteomes" id="UP001497497">
    <property type="component" value="Unassembled WGS sequence"/>
</dbReference>
<keyword evidence="7" id="KW-1185">Reference proteome</keyword>
<feature type="compositionally biased region" description="Polar residues" evidence="4">
    <location>
        <begin position="206"/>
        <end position="216"/>
    </location>
</feature>
<comment type="caution">
    <text evidence="6">The sequence shown here is derived from an EMBL/GenBank/DDBJ whole genome shotgun (WGS) entry which is preliminary data.</text>
</comment>
<feature type="domain" description="NR LBD" evidence="5">
    <location>
        <begin position="769"/>
        <end position="997"/>
    </location>
</feature>
<feature type="region of interest" description="Disordered" evidence="4">
    <location>
        <begin position="644"/>
        <end position="675"/>
    </location>
</feature>
<keyword evidence="1" id="KW-0805">Transcription regulation</keyword>
<dbReference type="EMBL" id="CAXITT010000496">
    <property type="protein sequence ID" value="CAL1542624.1"/>
    <property type="molecule type" value="Genomic_DNA"/>
</dbReference>
<keyword evidence="3" id="KW-0675">Receptor</keyword>
<reference evidence="6 7" key="1">
    <citation type="submission" date="2024-04" db="EMBL/GenBank/DDBJ databases">
        <authorList>
            <consortium name="Genoscope - CEA"/>
            <person name="William W."/>
        </authorList>
    </citation>
    <scope>NUCLEOTIDE SEQUENCE [LARGE SCALE GENOMIC DNA]</scope>
</reference>
<accession>A0AAV2I9C1</accession>
<dbReference type="InterPro" id="IPR035500">
    <property type="entry name" value="NHR-like_dom_sf"/>
</dbReference>
<feature type="region of interest" description="Disordered" evidence="4">
    <location>
        <begin position="155"/>
        <end position="216"/>
    </location>
</feature>
<evidence type="ECO:0000256" key="1">
    <source>
        <dbReference type="ARBA" id="ARBA00023015"/>
    </source>
</evidence>
<protein>
    <recommendedName>
        <fullName evidence="5">NR LBD domain-containing protein</fullName>
    </recommendedName>
</protein>
<feature type="compositionally biased region" description="Polar residues" evidence="4">
    <location>
        <begin position="322"/>
        <end position="332"/>
    </location>
</feature>
<evidence type="ECO:0000313" key="7">
    <source>
        <dbReference type="Proteomes" id="UP001497497"/>
    </source>
</evidence>
<gene>
    <name evidence="6" type="ORF">GSLYS_00016158001</name>
</gene>
<dbReference type="PROSITE" id="PS51843">
    <property type="entry name" value="NR_LBD"/>
    <property type="match status" value="1"/>
</dbReference>
<feature type="region of interest" description="Disordered" evidence="4">
    <location>
        <begin position="304"/>
        <end position="367"/>
    </location>
</feature>
<organism evidence="6 7">
    <name type="scientific">Lymnaea stagnalis</name>
    <name type="common">Great pond snail</name>
    <name type="synonym">Helix stagnalis</name>
    <dbReference type="NCBI Taxonomy" id="6523"/>
    <lineage>
        <taxon>Eukaryota</taxon>
        <taxon>Metazoa</taxon>
        <taxon>Spiralia</taxon>
        <taxon>Lophotrochozoa</taxon>
        <taxon>Mollusca</taxon>
        <taxon>Gastropoda</taxon>
        <taxon>Heterobranchia</taxon>
        <taxon>Euthyneura</taxon>
        <taxon>Panpulmonata</taxon>
        <taxon>Hygrophila</taxon>
        <taxon>Lymnaeoidea</taxon>
        <taxon>Lymnaeidae</taxon>
        <taxon>Lymnaea</taxon>
    </lineage>
</organism>
<evidence type="ECO:0000256" key="4">
    <source>
        <dbReference type="SAM" id="MobiDB-lite"/>
    </source>
</evidence>
<feature type="compositionally biased region" description="Polar residues" evidence="4">
    <location>
        <begin position="530"/>
        <end position="548"/>
    </location>
</feature>
<feature type="region of interest" description="Disordered" evidence="4">
    <location>
        <begin position="1"/>
        <end position="20"/>
    </location>
</feature>
<evidence type="ECO:0000259" key="5">
    <source>
        <dbReference type="PROSITE" id="PS51843"/>
    </source>
</evidence>
<keyword evidence="2" id="KW-0804">Transcription</keyword>
<feature type="compositionally biased region" description="Basic and acidic residues" evidence="4">
    <location>
        <begin position="663"/>
        <end position="675"/>
    </location>
</feature>
<sequence>MGMSREAIKMGRPRKLYPSRQMDHAVSSTTQPQGMFPSYNNNYTRAHDSPLPATDRQNIATRDYCEQLTNTRESGLWMTREMKRPEFPVNSSSSSYVDTSYHRVTSQPARLPQSHNANLHVPMSRMGQFNDLDPISANQSSTMFNHSHPAREVLRNSAPGSSMPHQMLTLPPHQRVAPNPPNVPYNSLPPHRRGNNDSRSTESRHSLSLQAQHRFSHSTRNGLTVNNAVDNVALNHSTNHHRAYTAHPHRGPEVIPHPHLGPEVIPHPHFGLEVIPHLHHGPGARSEERQRMPKLVQMSRDMVSNKTLDQRVTPRGGHGDAWNTNKPLSSASYPPMPPPTGRGRQGLNRSRSPEMGSEEPRYESCEPSVLDLRISSKSRHKDIQPADSSDYIVNEILKSTSGFTSYNSLKRTHVTVEETKQQIYPFKITKLDNGSHSFPAHSIKRPCNTIGHHSSHLVPHGSSHDAACTSGRHAEMVIKSEITDDQSQPHTGTSTNDVAMLPQTTTFHQNTDHSKHNLSLLPSDRYNHANRPTSNCPNQQGPTSHCPNQQGPRTYCIYPCDPSDPSYISHQIITSFVPSSYTSTPATRKSTESSKYTSGLSAFAAGLSQPANGLGRSLIPVVSPPAKPSLQLDGARATVNHPNTEDVQASSSSGGSHGNQGDEPPREQQSSHDRFDPYTNEQTLVYINEMFLVVDTLTDTSLSSSQNLLKGKSTSELDAIDNMFTNIYGYSPLKVNHFWRSLFSYMPRGTTERWQGVLTSRQEEWLKDVTNNYANQVVACDEELNPPTVDTNKCELWPVRGEDTDHWKHFQERVARQTYAEAQFVLKLPDIEEIHPKDRVKLGNNTRLFGNTILMASKEWFDPVRKKFKFFWNWKLPQDHPLCPFRNRIIKTGSRIFNLHMDRTEVALLSALNIMSPENATFQNLPSIWDYTHTLMKILGHYLSTINVDPDDRIPELLSVMPKVRHMSMWYSNLIRNMRADPSSMDKTLQDLTKTAGKLSTTDCNVSTIGCKYSTTECKDLKSMTQSN</sequence>
<evidence type="ECO:0000256" key="2">
    <source>
        <dbReference type="ARBA" id="ARBA00023163"/>
    </source>
</evidence>
<feature type="compositionally biased region" description="Basic and acidic residues" evidence="4">
    <location>
        <begin position="194"/>
        <end position="205"/>
    </location>
</feature>
<evidence type="ECO:0000256" key="3">
    <source>
        <dbReference type="ARBA" id="ARBA00023170"/>
    </source>
</evidence>
<name>A0AAV2I9C1_LYMST</name>
<dbReference type="AlphaFoldDB" id="A0AAV2I9C1"/>
<dbReference type="InterPro" id="IPR000536">
    <property type="entry name" value="Nucl_hrmn_rcpt_lig-bd"/>
</dbReference>
<dbReference type="SUPFAM" id="SSF48508">
    <property type="entry name" value="Nuclear receptor ligand-binding domain"/>
    <property type="match status" value="1"/>
</dbReference>
<proteinExistence type="predicted"/>
<feature type="region of interest" description="Disordered" evidence="4">
    <location>
        <begin position="527"/>
        <end position="548"/>
    </location>
</feature>